<dbReference type="AlphaFoldDB" id="A0A8S9Z8J2"/>
<reference evidence="1" key="1">
    <citation type="submission" date="2019-07" db="EMBL/GenBank/DDBJ databases">
        <title>Annotation for the trematode Paragonimus miyazaki's.</title>
        <authorList>
            <person name="Choi Y.-J."/>
        </authorList>
    </citation>
    <scope>NUCLEOTIDE SEQUENCE</scope>
    <source>
        <strain evidence="1">Japan</strain>
    </source>
</reference>
<accession>A0A8S9Z8J2</accession>
<sequence length="153" mass="17636">MDQSLEASHSSGQILKTDLLKDKPSVIYELAVRRAYSPQWDSCQFEASYQGEWELIKPRQSVSNEQMAYTALQLTIAGKHIHIRSLESPDQQEVSFQCVRKASETIGDCRPRDVCLELYQSGMKRSLEDRNTNSMQYRLCKQPSHHLNMDILN</sequence>
<gene>
    <name evidence="1" type="ORF">EG68_04307</name>
</gene>
<evidence type="ECO:0000313" key="1">
    <source>
        <dbReference type="EMBL" id="KAF7260088.1"/>
    </source>
</evidence>
<dbReference type="Proteomes" id="UP000822476">
    <property type="component" value="Unassembled WGS sequence"/>
</dbReference>
<keyword evidence="2" id="KW-1185">Reference proteome</keyword>
<dbReference type="OrthoDB" id="5947018at2759"/>
<dbReference type="EMBL" id="JTDE01000896">
    <property type="protein sequence ID" value="KAF7260088.1"/>
    <property type="molecule type" value="Genomic_DNA"/>
</dbReference>
<evidence type="ECO:0000313" key="2">
    <source>
        <dbReference type="Proteomes" id="UP000822476"/>
    </source>
</evidence>
<name>A0A8S9Z8J2_9TREM</name>
<organism evidence="1 2">
    <name type="scientific">Paragonimus skrjabini miyazakii</name>
    <dbReference type="NCBI Taxonomy" id="59628"/>
    <lineage>
        <taxon>Eukaryota</taxon>
        <taxon>Metazoa</taxon>
        <taxon>Spiralia</taxon>
        <taxon>Lophotrochozoa</taxon>
        <taxon>Platyhelminthes</taxon>
        <taxon>Trematoda</taxon>
        <taxon>Digenea</taxon>
        <taxon>Plagiorchiida</taxon>
        <taxon>Troglotremata</taxon>
        <taxon>Troglotrematidae</taxon>
        <taxon>Paragonimus</taxon>
    </lineage>
</organism>
<comment type="caution">
    <text evidence="1">The sequence shown here is derived from an EMBL/GenBank/DDBJ whole genome shotgun (WGS) entry which is preliminary data.</text>
</comment>
<protein>
    <submittedName>
        <fullName evidence="1">Uncharacterized protein</fullName>
    </submittedName>
</protein>
<proteinExistence type="predicted"/>